<reference evidence="2" key="1">
    <citation type="submission" date="2011-02" db="EMBL/GenBank/DDBJ databases">
        <title>Complete sequence of Spirochaeta sp. Buddy.</title>
        <authorList>
            <person name="Lucas S."/>
            <person name="Copeland A."/>
            <person name="Lapidus A."/>
            <person name="Cheng J.-F."/>
            <person name="Goodwin L."/>
            <person name="Pitluck S."/>
            <person name="Zeytun A."/>
            <person name="Detter J.C."/>
            <person name="Han C."/>
            <person name="Tapia R."/>
            <person name="Land M."/>
            <person name="Hauser L."/>
            <person name="Kyrpides N."/>
            <person name="Ivanova N."/>
            <person name="Mikhailova N."/>
            <person name="Pagani I."/>
            <person name="Ritalahti K.M."/>
            <person name="Loeffler F.E."/>
            <person name="Woyke T."/>
        </authorList>
    </citation>
    <scope>NUCLEOTIDE SEQUENCE [LARGE SCALE GENOMIC DNA]</scope>
    <source>
        <strain evidence="2">ATCC BAA-1886 / DSM 22777 / Buddy</strain>
    </source>
</reference>
<sequence>MLKARSILKTTTLLLALMLVYSPMIFSGSLDYDQATGNLDGFSVTTTDSPNYSSGYENSTEVWDKSGFIGRLLYVGEPTTFTFTNIGSNPYGTSNNRFYFILNNTGTANTAVWKEFFFVARAKGITQGGSQYAFTSVNSVIANNGGSFSLAYGAGPELVAVGQTGYDTNRQSGIYTGSNAFRYKYPYQAIWIDLTLIRTNVSKSIYTRGYYESHIRISTNTGLCHELHLGGEYIPRSNHIEPEAYFFGIEELYTQAFPFTELENRNTVASALEVATIRYTSHVDQAQIRIASNATGTDTNFRFTSDEGLSFPFKVVYDGTLPNLAAVEVTPSSNTFATVSSTLPSPVGGSYTAYRMEGKLKLSVPINTQPASGLYSSTIYVLVTQID</sequence>
<gene>
    <name evidence="1" type="ordered locus">SpiBuddy_1905</name>
</gene>
<organism evidence="1 2">
    <name type="scientific">Sphaerochaeta globosa (strain ATCC BAA-1886 / DSM 22777 / Buddy)</name>
    <name type="common">Spirochaeta sp. (strain Buddy)</name>
    <dbReference type="NCBI Taxonomy" id="158189"/>
    <lineage>
        <taxon>Bacteria</taxon>
        <taxon>Pseudomonadati</taxon>
        <taxon>Spirochaetota</taxon>
        <taxon>Spirochaetia</taxon>
        <taxon>Spirochaetales</taxon>
        <taxon>Sphaerochaetaceae</taxon>
        <taxon>Sphaerochaeta</taxon>
    </lineage>
</organism>
<dbReference type="KEGG" id="sbu:SpiBuddy_1905"/>
<proteinExistence type="predicted"/>
<dbReference type="EMBL" id="CP002541">
    <property type="protein sequence ID" value="ADY13729.1"/>
    <property type="molecule type" value="Genomic_DNA"/>
</dbReference>
<dbReference type="HOGENOM" id="CLU_713529_0_0_12"/>
<name>F0RWU8_SPHGB</name>
<keyword evidence="2" id="KW-1185">Reference proteome</keyword>
<dbReference type="AlphaFoldDB" id="F0RWU8"/>
<evidence type="ECO:0000313" key="1">
    <source>
        <dbReference type="EMBL" id="ADY13729.1"/>
    </source>
</evidence>
<dbReference type="Proteomes" id="UP000008466">
    <property type="component" value="Chromosome"/>
</dbReference>
<accession>F0RWU8</accession>
<evidence type="ECO:0000313" key="2">
    <source>
        <dbReference type="Proteomes" id="UP000008466"/>
    </source>
</evidence>
<protein>
    <submittedName>
        <fullName evidence="1">Uncharacterized protein</fullName>
    </submittedName>
</protein>